<keyword evidence="3" id="KW-1185">Reference proteome</keyword>
<evidence type="ECO:0000313" key="3">
    <source>
        <dbReference type="Proteomes" id="UP000516514"/>
    </source>
</evidence>
<dbReference type="GO" id="GO:0006355">
    <property type="term" value="P:regulation of DNA-templated transcription"/>
    <property type="evidence" value="ECO:0007669"/>
    <property type="project" value="InterPro"/>
</dbReference>
<dbReference type="Gene3D" id="1.10.1660.10">
    <property type="match status" value="1"/>
</dbReference>
<dbReference type="InterPro" id="IPR000551">
    <property type="entry name" value="MerR-type_HTH_dom"/>
</dbReference>
<gene>
    <name evidence="2" type="ORF">ID128_02920</name>
</gene>
<name>A0A7M3U2X9_9RICK</name>
<accession>A0A7M3U2X9</accession>
<dbReference type="GO" id="GO:0003677">
    <property type="term" value="F:DNA binding"/>
    <property type="evidence" value="ECO:0007669"/>
    <property type="project" value="InterPro"/>
</dbReference>
<dbReference type="RefSeq" id="WP_191111512.1">
    <property type="nucleotide sequence ID" value="NZ_CP061738.1"/>
</dbReference>
<dbReference type="InterPro" id="IPR009061">
    <property type="entry name" value="DNA-bd_dom_put_sf"/>
</dbReference>
<organism evidence="2 3">
    <name type="scientific">Candidatus Wolbachia massiliensis</name>
    <dbReference type="NCBI Taxonomy" id="1845000"/>
    <lineage>
        <taxon>Bacteria</taxon>
        <taxon>Pseudomonadati</taxon>
        <taxon>Pseudomonadota</taxon>
        <taxon>Alphaproteobacteria</taxon>
        <taxon>Rickettsiales</taxon>
        <taxon>Anaplasmataceae</taxon>
        <taxon>Wolbachieae</taxon>
        <taxon>Wolbachia</taxon>
    </lineage>
</organism>
<dbReference type="Pfam" id="PF13411">
    <property type="entry name" value="MerR_1"/>
    <property type="match status" value="1"/>
</dbReference>
<sequence>MNKEKLFYTIGEVAEELCLEQHVLRFWEGQFRQINPIKRKGRRLYDHKCIEVIKKIKYMLYDKGYTIKGVQKEFDNDIKINCDLKDLLQELTGLRDYLISKINSEKSSERP</sequence>
<protein>
    <submittedName>
        <fullName evidence="2">MerR family transcriptional regulator</fullName>
    </submittedName>
</protein>
<dbReference type="AlphaFoldDB" id="A0A7M3U2X9"/>
<evidence type="ECO:0000259" key="1">
    <source>
        <dbReference type="Pfam" id="PF13411"/>
    </source>
</evidence>
<feature type="domain" description="HTH merR-type" evidence="1">
    <location>
        <begin position="8"/>
        <end position="75"/>
    </location>
</feature>
<reference evidence="2 3" key="1">
    <citation type="submission" date="2020-09" db="EMBL/GenBank/DDBJ databases">
        <title>An Earliest Endosymbiont, Wolbachia massiliensis sp. nov., Strain PL13 From the Bed Bug (Cimex hemipterius), Type strain of a New supergroup T.</title>
        <authorList>
            <person name="Laidoudi Y."/>
            <person name="Levasseur A."/>
            <person name="Medkour H."/>
            <person name="Maaloum M."/>
            <person name="BenKhedher M."/>
            <person name="Sambou M."/>
            <person name="Bassene H."/>
            <person name="Davoust B."/>
            <person name="Fenollar F."/>
            <person name="Raoult D."/>
            <person name="Mediannikov O."/>
        </authorList>
    </citation>
    <scope>NUCLEOTIDE SEQUENCE [LARGE SCALE GENOMIC DNA]</scope>
    <source>
        <strain evidence="2 3">PL13</strain>
    </source>
</reference>
<evidence type="ECO:0000313" key="2">
    <source>
        <dbReference type="EMBL" id="QOD38764.1"/>
    </source>
</evidence>
<dbReference type="EMBL" id="CP061738">
    <property type="protein sequence ID" value="QOD38764.1"/>
    <property type="molecule type" value="Genomic_DNA"/>
</dbReference>
<dbReference type="CDD" id="cd04765">
    <property type="entry name" value="HTH_MlrA-like_sg2"/>
    <property type="match status" value="1"/>
</dbReference>
<proteinExistence type="predicted"/>
<dbReference type="Proteomes" id="UP000516514">
    <property type="component" value="Chromosome"/>
</dbReference>
<dbReference type="KEGG" id="wms:ID128_02920"/>
<dbReference type="SUPFAM" id="SSF46955">
    <property type="entry name" value="Putative DNA-binding domain"/>
    <property type="match status" value="1"/>
</dbReference>